<feature type="binding site" evidence="4">
    <location>
        <position position="141"/>
    </location>
    <ligand>
        <name>D-ribulose 5-phosphate</name>
        <dbReference type="ChEBI" id="CHEBI:58121"/>
    </ligand>
</feature>
<dbReference type="NCBIfam" id="TIGR00689">
    <property type="entry name" value="rpiB_lacA_lacB"/>
    <property type="match status" value="1"/>
</dbReference>
<feature type="active site" description="Proton donor" evidence="3">
    <location>
        <position position="103"/>
    </location>
</feature>
<sequence length="159" mass="16170">MNPAETPIALGADHAGAALKDSLRAALEAAGHPVLDFGTHGTQSCDYADFAHPVAEAVTGGQARFGVLVCGSGIGMSIAANRHPAIRAVVVHNTTEARLTRAHNDANIACFGARTIGAEVVLDALSAFLTTSYEGGRHDRRIAKLTPAIAAPAPAAPSA</sequence>
<feature type="active site" description="Proton acceptor" evidence="3">
    <location>
        <position position="70"/>
    </location>
</feature>
<dbReference type="GO" id="GO:0009052">
    <property type="term" value="P:pentose-phosphate shunt, non-oxidative branch"/>
    <property type="evidence" value="ECO:0007669"/>
    <property type="project" value="TreeGrafter"/>
</dbReference>
<comment type="caution">
    <text evidence="5">The sequence shown here is derived from an EMBL/GenBank/DDBJ whole genome shotgun (WGS) entry which is preliminary data.</text>
</comment>
<feature type="binding site" evidence="4">
    <location>
        <begin position="71"/>
        <end position="75"/>
    </location>
    <ligand>
        <name>D-ribulose 5-phosphate</name>
        <dbReference type="ChEBI" id="CHEBI:58121"/>
    </ligand>
</feature>
<reference evidence="5 6" key="1">
    <citation type="submission" date="2010-04" db="EMBL/GenBank/DDBJ databases">
        <authorList>
            <person name="Qin X."/>
            <person name="Bachman B."/>
            <person name="Battles P."/>
            <person name="Bell A."/>
            <person name="Bess C."/>
            <person name="Bickham C."/>
            <person name="Chaboub L."/>
            <person name="Chen D."/>
            <person name="Coyle M."/>
            <person name="Deiros D.R."/>
            <person name="Dinh H."/>
            <person name="Forbes L."/>
            <person name="Fowler G."/>
            <person name="Francisco L."/>
            <person name="Fu Q."/>
            <person name="Gubbala S."/>
            <person name="Hale W."/>
            <person name="Han Y."/>
            <person name="Hemphill L."/>
            <person name="Highlander S.K."/>
            <person name="Hirani K."/>
            <person name="Hogues M."/>
            <person name="Jackson L."/>
            <person name="Jakkamsetti A."/>
            <person name="Javaid M."/>
            <person name="Jiang H."/>
            <person name="Korchina V."/>
            <person name="Kovar C."/>
            <person name="Lara F."/>
            <person name="Lee S."/>
            <person name="Mata R."/>
            <person name="Mathew T."/>
            <person name="Moen C."/>
            <person name="Morales K."/>
            <person name="Munidasa M."/>
            <person name="Nazareth L."/>
            <person name="Ngo R."/>
            <person name="Nguyen L."/>
            <person name="Okwuonu G."/>
            <person name="Ongeri F."/>
            <person name="Patil S."/>
            <person name="Petrosino J."/>
            <person name="Pham C."/>
            <person name="Pham P."/>
            <person name="Pu L.-L."/>
            <person name="Puazo M."/>
            <person name="Raj R."/>
            <person name="Reid J."/>
            <person name="Rouhana J."/>
            <person name="Saada N."/>
            <person name="Shang Y."/>
            <person name="Simmons D."/>
            <person name="Thornton R."/>
            <person name="Warren J."/>
            <person name="Weissenberger G."/>
            <person name="Zhang J."/>
            <person name="Zhang L."/>
            <person name="Zhou C."/>
            <person name="Zhu D."/>
            <person name="Muzny D."/>
            <person name="Worley K."/>
            <person name="Gibbs R."/>
        </authorList>
    </citation>
    <scope>NUCLEOTIDE SEQUENCE [LARGE SCALE GENOMIC DNA]</scope>
    <source>
        <strain evidence="5 6">ATCC 49957</strain>
    </source>
</reference>
<dbReference type="RefSeq" id="WP_007004114.1">
    <property type="nucleotide sequence ID" value="NZ_GG770778.1"/>
</dbReference>
<keyword evidence="2 5" id="KW-0413">Isomerase</keyword>
<feature type="binding site" evidence="4">
    <location>
        <position position="104"/>
    </location>
    <ligand>
        <name>D-ribulose 5-phosphate</name>
        <dbReference type="ChEBI" id="CHEBI:58121"/>
    </ligand>
</feature>
<dbReference type="HOGENOM" id="CLU_091396_4_1_5"/>
<dbReference type="InterPro" id="IPR036569">
    <property type="entry name" value="RpiB_LacA_LacB_sf"/>
</dbReference>
<dbReference type="OrthoDB" id="1778624at2"/>
<dbReference type="Proteomes" id="UP000005324">
    <property type="component" value="Unassembled WGS sequence"/>
</dbReference>
<dbReference type="EC" id="5.3.1.6" evidence="5"/>
<dbReference type="Gene3D" id="3.40.1400.10">
    <property type="entry name" value="Sugar-phosphate isomerase, RpiB/LacA/LacB"/>
    <property type="match status" value="1"/>
</dbReference>
<protein>
    <submittedName>
        <fullName evidence="5">Ribose-5-phosphate isomerase B</fullName>
        <ecNumber evidence="5">5.3.1.6</ecNumber>
    </submittedName>
</protein>
<proteinExistence type="inferred from homology"/>
<evidence type="ECO:0000256" key="3">
    <source>
        <dbReference type="PIRSR" id="PIRSR005384-1"/>
    </source>
</evidence>
<evidence type="ECO:0000313" key="5">
    <source>
        <dbReference type="EMBL" id="EFH12723.1"/>
    </source>
</evidence>
<evidence type="ECO:0000256" key="4">
    <source>
        <dbReference type="PIRSR" id="PIRSR005384-2"/>
    </source>
</evidence>
<dbReference type="GO" id="GO:0004751">
    <property type="term" value="F:ribose-5-phosphate isomerase activity"/>
    <property type="evidence" value="ECO:0007669"/>
    <property type="project" value="UniProtKB-EC"/>
</dbReference>
<dbReference type="PANTHER" id="PTHR30345">
    <property type="entry name" value="RIBOSE-5-PHOSPHATE ISOMERASE B"/>
    <property type="match status" value="1"/>
</dbReference>
<dbReference type="EMBL" id="ADVL01000176">
    <property type="protein sequence ID" value="EFH12723.1"/>
    <property type="molecule type" value="Genomic_DNA"/>
</dbReference>
<dbReference type="GO" id="GO:0019316">
    <property type="term" value="P:D-allose catabolic process"/>
    <property type="evidence" value="ECO:0007669"/>
    <property type="project" value="TreeGrafter"/>
</dbReference>
<feature type="binding site" evidence="4">
    <location>
        <begin position="13"/>
        <end position="14"/>
    </location>
    <ligand>
        <name>D-ribulose 5-phosphate</name>
        <dbReference type="ChEBI" id="CHEBI:58121"/>
    </ligand>
</feature>
<comment type="similarity">
    <text evidence="1">Belongs to the LacAB/RpiB family.</text>
</comment>
<evidence type="ECO:0000256" key="1">
    <source>
        <dbReference type="ARBA" id="ARBA00008754"/>
    </source>
</evidence>
<dbReference type="NCBIfam" id="NF004051">
    <property type="entry name" value="PRK05571.1"/>
    <property type="match status" value="1"/>
</dbReference>
<evidence type="ECO:0000256" key="2">
    <source>
        <dbReference type="ARBA" id="ARBA00023235"/>
    </source>
</evidence>
<dbReference type="Pfam" id="PF02502">
    <property type="entry name" value="LacAB_rpiB"/>
    <property type="match status" value="1"/>
</dbReference>
<dbReference type="PIRSF" id="PIRSF005384">
    <property type="entry name" value="RpiB_LacA_B"/>
    <property type="match status" value="1"/>
</dbReference>
<evidence type="ECO:0000313" key="6">
    <source>
        <dbReference type="Proteomes" id="UP000005324"/>
    </source>
</evidence>
<dbReference type="AlphaFoldDB" id="D5RIZ5"/>
<dbReference type="NCBIfam" id="TIGR01120">
    <property type="entry name" value="rpiB"/>
    <property type="match status" value="1"/>
</dbReference>
<organism evidence="5 6">
    <name type="scientific">Pseudoroseomonas cervicalis ATCC 49957</name>
    <dbReference type="NCBI Taxonomy" id="525371"/>
    <lineage>
        <taxon>Bacteria</taxon>
        <taxon>Pseudomonadati</taxon>
        <taxon>Pseudomonadota</taxon>
        <taxon>Alphaproteobacteria</taxon>
        <taxon>Acetobacterales</taxon>
        <taxon>Roseomonadaceae</taxon>
        <taxon>Roseomonas</taxon>
    </lineage>
</organism>
<dbReference type="InterPro" id="IPR003500">
    <property type="entry name" value="RpiB_LacA_LacB"/>
</dbReference>
<feature type="binding site" evidence="4">
    <location>
        <position position="114"/>
    </location>
    <ligand>
        <name>D-ribulose 5-phosphate</name>
        <dbReference type="ChEBI" id="CHEBI:58121"/>
    </ligand>
</feature>
<gene>
    <name evidence="5" type="primary">rpiB</name>
    <name evidence="5" type="ORF">HMPREF0731_1055</name>
</gene>
<name>D5RIZ5_9PROT</name>
<accession>D5RIZ5</accession>
<dbReference type="SUPFAM" id="SSF89623">
    <property type="entry name" value="Ribose/Galactose isomerase RpiB/AlsB"/>
    <property type="match status" value="1"/>
</dbReference>
<feature type="binding site" evidence="4">
    <location>
        <position position="137"/>
    </location>
    <ligand>
        <name>D-ribulose 5-phosphate</name>
        <dbReference type="ChEBI" id="CHEBI:58121"/>
    </ligand>
</feature>
<keyword evidence="6" id="KW-1185">Reference proteome</keyword>
<dbReference type="InterPro" id="IPR004785">
    <property type="entry name" value="RpiB"/>
</dbReference>
<dbReference type="PANTHER" id="PTHR30345:SF0">
    <property type="entry name" value="DNA DAMAGE-REPAIR_TOLERATION PROTEIN DRT102"/>
    <property type="match status" value="1"/>
</dbReference>